<proteinExistence type="predicted"/>
<protein>
    <submittedName>
        <fullName evidence="1">Uncharacterized protein</fullName>
    </submittedName>
</protein>
<dbReference type="Proteomes" id="UP000828390">
    <property type="component" value="Unassembled WGS sequence"/>
</dbReference>
<organism evidence="1 2">
    <name type="scientific">Dreissena polymorpha</name>
    <name type="common">Zebra mussel</name>
    <name type="synonym">Mytilus polymorpha</name>
    <dbReference type="NCBI Taxonomy" id="45954"/>
    <lineage>
        <taxon>Eukaryota</taxon>
        <taxon>Metazoa</taxon>
        <taxon>Spiralia</taxon>
        <taxon>Lophotrochozoa</taxon>
        <taxon>Mollusca</taxon>
        <taxon>Bivalvia</taxon>
        <taxon>Autobranchia</taxon>
        <taxon>Heteroconchia</taxon>
        <taxon>Euheterodonta</taxon>
        <taxon>Imparidentia</taxon>
        <taxon>Neoheterodontei</taxon>
        <taxon>Myida</taxon>
        <taxon>Dreissenoidea</taxon>
        <taxon>Dreissenidae</taxon>
        <taxon>Dreissena</taxon>
    </lineage>
</organism>
<reference evidence="1" key="2">
    <citation type="submission" date="2020-11" db="EMBL/GenBank/DDBJ databases">
        <authorList>
            <person name="McCartney M.A."/>
            <person name="Auch B."/>
            <person name="Kono T."/>
            <person name="Mallez S."/>
            <person name="Becker A."/>
            <person name="Gohl D.M."/>
            <person name="Silverstein K.A.T."/>
            <person name="Koren S."/>
            <person name="Bechman K.B."/>
            <person name="Herman A."/>
            <person name="Abrahante J.E."/>
            <person name="Garbe J."/>
        </authorList>
    </citation>
    <scope>NUCLEOTIDE SEQUENCE</scope>
    <source>
        <strain evidence="1">Duluth1</strain>
        <tissue evidence="1">Whole animal</tissue>
    </source>
</reference>
<keyword evidence="2" id="KW-1185">Reference proteome</keyword>
<accession>A0A9D4J1C3</accession>
<evidence type="ECO:0000313" key="1">
    <source>
        <dbReference type="EMBL" id="KAH3796131.1"/>
    </source>
</evidence>
<dbReference type="EMBL" id="JAIWYP010000007">
    <property type="protein sequence ID" value="KAH3796131.1"/>
    <property type="molecule type" value="Genomic_DNA"/>
</dbReference>
<gene>
    <name evidence="1" type="ORF">DPMN_149698</name>
</gene>
<dbReference type="AlphaFoldDB" id="A0A9D4J1C3"/>
<reference evidence="1" key="1">
    <citation type="journal article" date="2019" name="bioRxiv">
        <title>The Genome of the Zebra Mussel, Dreissena polymorpha: A Resource for Invasive Species Research.</title>
        <authorList>
            <person name="McCartney M.A."/>
            <person name="Auch B."/>
            <person name="Kono T."/>
            <person name="Mallez S."/>
            <person name="Zhang Y."/>
            <person name="Obille A."/>
            <person name="Becker A."/>
            <person name="Abrahante J.E."/>
            <person name="Garbe J."/>
            <person name="Badalamenti J.P."/>
            <person name="Herman A."/>
            <person name="Mangelson H."/>
            <person name="Liachko I."/>
            <person name="Sullivan S."/>
            <person name="Sone E.D."/>
            <person name="Koren S."/>
            <person name="Silverstein K.A.T."/>
            <person name="Beckman K.B."/>
            <person name="Gohl D.M."/>
        </authorList>
    </citation>
    <scope>NUCLEOTIDE SEQUENCE</scope>
    <source>
        <strain evidence="1">Duluth1</strain>
        <tissue evidence="1">Whole animal</tissue>
    </source>
</reference>
<sequence length="120" mass="13036">MAIHSQVECVHSNLVYINFSCCAGSDWLMSPSVSLNGACIDNQDTPGGVVSTVLTGVMYLGILTNFCKCHKIKAKFFSPSGWNRRHFETLSDLVAEVAQLREPCFVSSALKSTVADGEFV</sequence>
<evidence type="ECO:0000313" key="2">
    <source>
        <dbReference type="Proteomes" id="UP000828390"/>
    </source>
</evidence>
<name>A0A9D4J1C3_DREPO</name>
<comment type="caution">
    <text evidence="1">The sequence shown here is derived from an EMBL/GenBank/DDBJ whole genome shotgun (WGS) entry which is preliminary data.</text>
</comment>